<reference evidence="1 2" key="1">
    <citation type="journal article" date="2019" name="Int. J. Syst. Evol. Microbiol.">
        <title>The Global Catalogue of Microorganisms (GCM) 10K type strain sequencing project: providing services to taxonomists for standard genome sequencing and annotation.</title>
        <authorList>
            <consortium name="The Broad Institute Genomics Platform"/>
            <consortium name="The Broad Institute Genome Sequencing Center for Infectious Disease"/>
            <person name="Wu L."/>
            <person name="Ma J."/>
        </authorList>
    </citation>
    <scope>NUCLEOTIDE SEQUENCE [LARGE SCALE GENOMIC DNA]</scope>
    <source>
        <strain evidence="1 2">DSM 29988</strain>
    </source>
</reference>
<dbReference type="Pfam" id="PF24366">
    <property type="entry name" value="DUF7522"/>
    <property type="match status" value="1"/>
</dbReference>
<evidence type="ECO:0000313" key="2">
    <source>
        <dbReference type="Proteomes" id="UP001596481"/>
    </source>
</evidence>
<sequence length="126" mass="14230">MVESTAQQLANYLKTRVGDGLRTVIIVSEDDYEIQYLRRDLKEQYSKRAFDEVVDDVRVESLPLAQLVESHPIGEQRAVVHYYDSAFVVQFPYSDTEQILISVATDAGASLLQFIEGCRQIVDTAA</sequence>
<proteinExistence type="predicted"/>
<evidence type="ECO:0000313" key="1">
    <source>
        <dbReference type="EMBL" id="MFC7204943.1"/>
    </source>
</evidence>
<dbReference type="Proteomes" id="UP001596481">
    <property type="component" value="Unassembled WGS sequence"/>
</dbReference>
<dbReference type="AlphaFoldDB" id="A0ABD5ZI51"/>
<dbReference type="EMBL" id="JBHTAA010000005">
    <property type="protein sequence ID" value="MFC7204943.1"/>
    <property type="molecule type" value="Genomic_DNA"/>
</dbReference>
<keyword evidence="2" id="KW-1185">Reference proteome</keyword>
<gene>
    <name evidence="1" type="ORF">ACFQJC_15605</name>
</gene>
<name>A0ABD5ZI51_9EURY</name>
<accession>A0ABD5ZI51</accession>
<comment type="caution">
    <text evidence="1">The sequence shown here is derived from an EMBL/GenBank/DDBJ whole genome shotgun (WGS) entry which is preliminary data.</text>
</comment>
<dbReference type="InterPro" id="IPR055944">
    <property type="entry name" value="DUF7522"/>
</dbReference>
<organism evidence="1 2">
    <name type="scientific">Haloferax namakaokahaiae</name>
    <dbReference type="NCBI Taxonomy" id="1748331"/>
    <lineage>
        <taxon>Archaea</taxon>
        <taxon>Methanobacteriati</taxon>
        <taxon>Methanobacteriota</taxon>
        <taxon>Stenosarchaea group</taxon>
        <taxon>Halobacteria</taxon>
        <taxon>Halobacteriales</taxon>
        <taxon>Haloferacaceae</taxon>
        <taxon>Haloferax</taxon>
    </lineage>
</organism>
<protein>
    <submittedName>
        <fullName evidence="1">Uncharacterized protein</fullName>
    </submittedName>
</protein>
<dbReference type="RefSeq" id="WP_390225079.1">
    <property type="nucleotide sequence ID" value="NZ_JBHTAA010000005.1"/>
</dbReference>